<dbReference type="RefSeq" id="WP_125741910.1">
    <property type="nucleotide sequence ID" value="NZ_RCOR01000028.1"/>
</dbReference>
<proteinExistence type="predicted"/>
<keyword evidence="1" id="KW-0472">Membrane</keyword>
<dbReference type="Gene3D" id="2.60.40.1120">
    <property type="entry name" value="Carboxypeptidase-like, regulatory domain"/>
    <property type="match status" value="1"/>
</dbReference>
<dbReference type="EMBL" id="RCOR01000028">
    <property type="protein sequence ID" value="RSN68527.1"/>
    <property type="molecule type" value="Genomic_DNA"/>
</dbReference>
<feature type="transmembrane region" description="Helical" evidence="1">
    <location>
        <begin position="751"/>
        <end position="772"/>
    </location>
</feature>
<dbReference type="AlphaFoldDB" id="A0A429G3X4"/>
<evidence type="ECO:0000313" key="2">
    <source>
        <dbReference type="EMBL" id="RSN68527.1"/>
    </source>
</evidence>
<accession>A0A429G3X4</accession>
<organism evidence="2 3">
    <name type="scientific">Candidatus Korarchaeum cryptofilum</name>
    <dbReference type="NCBI Taxonomy" id="498846"/>
    <lineage>
        <taxon>Archaea</taxon>
        <taxon>Thermoproteota</taxon>
        <taxon>Candidatus Korarchaeia</taxon>
        <taxon>Candidatus Korarchaeales</taxon>
        <taxon>Candidatus Korarchaeaceae</taxon>
        <taxon>Candidatus Korarchaeum</taxon>
    </lineage>
</organism>
<keyword evidence="1" id="KW-0812">Transmembrane</keyword>
<comment type="caution">
    <text evidence="2">The sequence shown here is derived from an EMBL/GenBank/DDBJ whole genome shotgun (WGS) entry which is preliminary data.</text>
</comment>
<dbReference type="Proteomes" id="UP000278149">
    <property type="component" value="Unassembled WGS sequence"/>
</dbReference>
<gene>
    <name evidence="2" type="ORF">D9Q81_05825</name>
</gene>
<dbReference type="InterPro" id="IPR008969">
    <property type="entry name" value="CarboxyPept-like_regulatory"/>
</dbReference>
<name>A0A429G3X4_9CREN</name>
<evidence type="ECO:0000256" key="1">
    <source>
        <dbReference type="SAM" id="Phobius"/>
    </source>
</evidence>
<keyword evidence="1" id="KW-1133">Transmembrane helix</keyword>
<protein>
    <recommendedName>
        <fullName evidence="4">Carboxypeptidase regulatory-like domain-containing protein</fullName>
    </recommendedName>
</protein>
<sequence length="786" mass="87430">MKRALLLLLLLLPLTYVDAGSFVMSPKYVTLTDWVSFAPAKVNITFWSPSGSTNLNFKCPSNIKPPENETMINATQRNLTFEIDKSKAYNGLFTCTVVSDTMIDYITFEIWIDKLENGIALSKDSIQIAQEKGKVSQYVIYATSSYNFTDAKVYQRYAPSWVSLQTTTVPRKSSVPVYLNIDTRNLPTGIVYGTLYYAYNVSNKVAGLGKIEITLNVTPVITPSQYYNLTVQVVNEEYKPVQGAAVFISSSSDSVILFTDANGMASRSFRSGVYNVNVKYQGYEEVSDSIVLDSNKVRLYTLRKVQNTTTTPSGTTDTTSSLGTLDIKLYSVSLRVTRGTTNSASIPISAKGGSVTLSLTPVVSQPDWISASLSSTQLLEGQTGFIVVTASPPNTTTLGNYTKQFYLAYNDKVAVITANVSVIYEKSNTSTNIPFYNKTVPRPSYLKVPIVSVILRGTEGVTNQQPIQCAKNDIVYVTVQGDYSLVRLKPSNLALLGAEPRADGIVYRYQVKGNGELDVELVYYNPVTGLESTERPQEYGYGRYVFQVVENPEAAAQKNAYMFVTIGSGFETSIDTTVTIPVEAYIYYPNGTKVAVEGSIQFQPTYAFTNMSFVPSVTLTAGRGYLNFRYAGTYIPQKPQWWNGDFRVNIMQLEVRPAIVEWKDTKQYTTDDKIVYNLADFGMDIYRVQITPTAHYNIQGTQLIIVPEADVSYTITVYGYLYKSFQNVAADRDVELRIYTMKVTHGTSATFYNVGVPLIVGAVAFFLLRFFYSSIATRRAKRPWEG</sequence>
<reference evidence="2 3" key="1">
    <citation type="submission" date="2018-10" db="EMBL/GenBank/DDBJ databases">
        <title>Co-occurring genomic capacity for anaerobic methane metabolism and dissimilatory sulfite reduction discovered in the Korarchaeota.</title>
        <authorList>
            <person name="Mckay L.J."/>
            <person name="Dlakic M."/>
            <person name="Fields M.W."/>
            <person name="Delmont T.O."/>
            <person name="Eren A.M."/>
            <person name="Jay Z.J."/>
            <person name="Klingelsmith K.B."/>
            <person name="Rusch D.B."/>
            <person name="Inskeep W.P."/>
        </authorList>
    </citation>
    <scope>NUCLEOTIDE SEQUENCE [LARGE SCALE GENOMIC DNA]</scope>
    <source>
        <strain evidence="2 3">WS</strain>
    </source>
</reference>
<evidence type="ECO:0000313" key="3">
    <source>
        <dbReference type="Proteomes" id="UP000278149"/>
    </source>
</evidence>
<dbReference type="SUPFAM" id="SSF49464">
    <property type="entry name" value="Carboxypeptidase regulatory domain-like"/>
    <property type="match status" value="1"/>
</dbReference>
<evidence type="ECO:0008006" key="4">
    <source>
        <dbReference type="Google" id="ProtNLM"/>
    </source>
</evidence>